<name>A0A0J6BQJ9_9BORD</name>
<dbReference type="EMBL" id="CP016441">
    <property type="protein sequence ID" value="ANY18488.1"/>
    <property type="molecule type" value="Genomic_DNA"/>
</dbReference>
<reference evidence="2 3" key="1">
    <citation type="submission" date="2015-09" db="EMBL/GenBank/DDBJ databases">
        <authorList>
            <person name="Jackson K.R."/>
            <person name="Lunt B.L."/>
            <person name="Fisher J.N.B."/>
            <person name="Gardner A.V."/>
            <person name="Bailey M.E."/>
            <person name="Deus L.M."/>
            <person name="Earl A.S."/>
            <person name="Gibby P.D."/>
            <person name="Hartmann K.A."/>
            <person name="Liu J.E."/>
            <person name="Manci A.M."/>
            <person name="Nielsen D.A."/>
            <person name="Solomon M.B."/>
            <person name="Breakwell D.P."/>
            <person name="Burnett S.H."/>
            <person name="Grose J.H."/>
        </authorList>
    </citation>
    <scope>NUCLEOTIDE SEQUENCE [LARGE SCALE GENOMIC DNA]</scope>
    <source>
        <strain evidence="2 3">2789STDY5608636</strain>
    </source>
</reference>
<evidence type="ECO:0000313" key="2">
    <source>
        <dbReference type="EMBL" id="CUJ13063.1"/>
    </source>
</evidence>
<protein>
    <submittedName>
        <fullName evidence="2">Uncharacterized protein</fullName>
    </submittedName>
</protein>
<accession>A0A0J6BQJ9</accession>
<geneLocation type="plasmid" evidence="1 4">
    <name>unnamed1</name>
</geneLocation>
<reference evidence="1 4" key="2">
    <citation type="submission" date="2016-07" db="EMBL/GenBank/DDBJ databases">
        <title>Complete genome sequences of Bordetella pseudohinzii.</title>
        <authorList>
            <person name="Spilker T."/>
            <person name="Darrah R."/>
            <person name="LiPuma J.J."/>
        </authorList>
    </citation>
    <scope>NUCLEOTIDE SEQUENCE [LARGE SCALE GENOMIC DNA]</scope>
    <source>
        <strain evidence="1 4">HI4681</strain>
        <plasmid evidence="1 4">unnamed1</plasmid>
    </source>
</reference>
<dbReference type="KEGG" id="bpdz:BBN53_20915"/>
<dbReference type="OrthoDB" id="9813321at2"/>
<organism evidence="2 3">
    <name type="scientific">Bordetella pseudohinzii</name>
    <dbReference type="NCBI Taxonomy" id="1331258"/>
    <lineage>
        <taxon>Bacteria</taxon>
        <taxon>Pseudomonadati</taxon>
        <taxon>Pseudomonadota</taxon>
        <taxon>Betaproteobacteria</taxon>
        <taxon>Burkholderiales</taxon>
        <taxon>Alcaligenaceae</taxon>
        <taxon>Bordetella</taxon>
    </lineage>
</organism>
<dbReference type="AlphaFoldDB" id="A0A0J6BQJ9"/>
<evidence type="ECO:0000313" key="1">
    <source>
        <dbReference type="EMBL" id="ANY18488.1"/>
    </source>
</evidence>
<dbReference type="Proteomes" id="UP000053096">
    <property type="component" value="Unassembled WGS sequence"/>
</dbReference>
<evidence type="ECO:0000313" key="4">
    <source>
        <dbReference type="Proteomes" id="UP000092950"/>
    </source>
</evidence>
<accession>A0A0M7HTH3</accession>
<gene>
    <name evidence="1" type="ORF">BBN53_20915</name>
    <name evidence="2" type="ORF">ERS370011_03910</name>
</gene>
<dbReference type="EMBL" id="CYTV01000017">
    <property type="protein sequence ID" value="CUJ13063.1"/>
    <property type="molecule type" value="Genomic_DNA"/>
</dbReference>
<sequence>MSTTKLNAYRCTKCQGTDVGYHATSTFDLVTQEWVLGHEFDTGWCNDCGPTVLAIYELQGDERAAVLAQQQKHARQALFATNGQALADALTSMVAAFAPMVTEENALIVANAKAVIAIIGEA</sequence>
<evidence type="ECO:0000313" key="3">
    <source>
        <dbReference type="Proteomes" id="UP000053096"/>
    </source>
</evidence>
<keyword evidence="1" id="KW-0614">Plasmid</keyword>
<keyword evidence="4" id="KW-1185">Reference proteome</keyword>
<proteinExistence type="predicted"/>
<dbReference type="RefSeq" id="WP_043211456.1">
    <property type="nucleotide sequence ID" value="NZ_CAJGUP010000012.1"/>
</dbReference>
<dbReference type="Proteomes" id="UP000092950">
    <property type="component" value="Plasmid unnamed1"/>
</dbReference>